<comment type="subunit">
    <text evidence="4">Component of the ER membrane protein complex (EMC).</text>
</comment>
<comment type="similarity">
    <text evidence="4">Belongs to the EMC2 family.</text>
</comment>
<evidence type="ECO:0000256" key="3">
    <source>
        <dbReference type="PROSITE-ProRule" id="PRU00339"/>
    </source>
</evidence>
<evidence type="ECO:0000256" key="5">
    <source>
        <dbReference type="SAM" id="MobiDB-lite"/>
    </source>
</evidence>
<keyword evidence="4" id="KW-0256">Endoplasmic reticulum</keyword>
<dbReference type="EMBL" id="HBGG01024370">
    <property type="protein sequence ID" value="CAD9210440.1"/>
    <property type="molecule type" value="Transcribed_RNA"/>
</dbReference>
<protein>
    <recommendedName>
        <fullName evidence="4">ER membrane protein complex subunit 2</fullName>
    </recommendedName>
</protein>
<keyword evidence="1" id="KW-0677">Repeat</keyword>
<keyword evidence="4" id="KW-0472">Membrane</keyword>
<dbReference type="SMART" id="SM00028">
    <property type="entry name" value="TPR"/>
    <property type="match status" value="2"/>
</dbReference>
<dbReference type="InterPro" id="IPR039856">
    <property type="entry name" value="EMC2-like"/>
</dbReference>
<dbReference type="EMBL" id="HBGG01024359">
    <property type="protein sequence ID" value="CAD9210439.1"/>
    <property type="molecule type" value="Transcribed_RNA"/>
</dbReference>
<dbReference type="PANTHER" id="PTHR12760">
    <property type="entry name" value="TETRATRICOPEPTIDE REPEAT PROTEIN"/>
    <property type="match status" value="1"/>
</dbReference>
<dbReference type="Pfam" id="PF22890">
    <property type="entry name" value="TPR_EMC2"/>
    <property type="match status" value="1"/>
</dbReference>
<evidence type="ECO:0000256" key="1">
    <source>
        <dbReference type="ARBA" id="ARBA00022737"/>
    </source>
</evidence>
<dbReference type="SUPFAM" id="SSF48452">
    <property type="entry name" value="TPR-like"/>
    <property type="match status" value="1"/>
</dbReference>
<evidence type="ECO:0000256" key="2">
    <source>
        <dbReference type="ARBA" id="ARBA00022803"/>
    </source>
</evidence>
<name>A0A6U1ICB0_9CHLO</name>
<dbReference type="PROSITE" id="PS50005">
    <property type="entry name" value="TPR"/>
    <property type="match status" value="2"/>
</dbReference>
<gene>
    <name evidence="7" type="ORF">TCHU04912_LOCUS12678</name>
    <name evidence="8" type="ORF">TCHU04912_LOCUS12679</name>
</gene>
<evidence type="ECO:0000313" key="8">
    <source>
        <dbReference type="EMBL" id="CAD9210440.1"/>
    </source>
</evidence>
<reference evidence="8" key="1">
    <citation type="submission" date="2021-01" db="EMBL/GenBank/DDBJ databases">
        <authorList>
            <person name="Corre E."/>
            <person name="Pelletier E."/>
            <person name="Niang G."/>
            <person name="Scheremetjew M."/>
            <person name="Finn R."/>
            <person name="Kale V."/>
            <person name="Holt S."/>
            <person name="Cochrane G."/>
            <person name="Meng A."/>
            <person name="Brown T."/>
            <person name="Cohen L."/>
        </authorList>
    </citation>
    <scope>NUCLEOTIDE SEQUENCE</scope>
    <source>
        <strain evidence="8">PLY429</strain>
    </source>
</reference>
<dbReference type="Gene3D" id="1.25.40.10">
    <property type="entry name" value="Tetratricopeptide repeat domain"/>
    <property type="match status" value="1"/>
</dbReference>
<feature type="repeat" description="TPR" evidence="3">
    <location>
        <begin position="166"/>
        <end position="199"/>
    </location>
</feature>
<accession>A0A6U1ICB0</accession>
<feature type="repeat" description="TPR" evidence="3">
    <location>
        <begin position="98"/>
        <end position="131"/>
    </location>
</feature>
<feature type="compositionally biased region" description="Basic and acidic residues" evidence="5">
    <location>
        <begin position="1"/>
        <end position="15"/>
    </location>
</feature>
<dbReference type="InterPro" id="IPR019734">
    <property type="entry name" value="TPR_rpt"/>
</dbReference>
<feature type="domain" description="EMC2 TPR-like" evidence="6">
    <location>
        <begin position="101"/>
        <end position="208"/>
    </location>
</feature>
<dbReference type="InterPro" id="IPR011990">
    <property type="entry name" value="TPR-like_helical_dom_sf"/>
</dbReference>
<keyword evidence="2 3" id="KW-0802">TPR repeat</keyword>
<dbReference type="InterPro" id="IPR055217">
    <property type="entry name" value="TPR_EMC2"/>
</dbReference>
<dbReference type="AlphaFoldDB" id="A0A6U1ICB0"/>
<evidence type="ECO:0000313" key="7">
    <source>
        <dbReference type="EMBL" id="CAD9210439.1"/>
    </source>
</evidence>
<comment type="function">
    <text evidence="4">Part of the endoplasmic reticulum membrane protein complex (EMC) that enables the energy-independent insertion into endoplasmic reticulum membranes of newly synthesized membrane proteins.</text>
</comment>
<evidence type="ECO:0000256" key="4">
    <source>
        <dbReference type="RuleBase" id="RU367091"/>
    </source>
</evidence>
<organism evidence="8">
    <name type="scientific">Tetraselmis chuii</name>
    <dbReference type="NCBI Taxonomy" id="63592"/>
    <lineage>
        <taxon>Eukaryota</taxon>
        <taxon>Viridiplantae</taxon>
        <taxon>Chlorophyta</taxon>
        <taxon>core chlorophytes</taxon>
        <taxon>Chlorodendrophyceae</taxon>
        <taxon>Chlorodendrales</taxon>
        <taxon>Chlorodendraceae</taxon>
        <taxon>Tetraselmis</taxon>
    </lineage>
</organism>
<evidence type="ECO:0000259" key="6">
    <source>
        <dbReference type="Pfam" id="PF22890"/>
    </source>
</evidence>
<sequence length="310" mass="33967">MTTVQDLERSRDEMVHAGTRGPSDDSIKKFLTACRTLKVRESGLVTEYGAQLLKKGSMSEEELWLVREQVAMAALDVGDMGLATGCVKAISRQFPDSMRAHRLQGMYFEAMHNWERAGEVYSKMLERDPSNEMALKRQVALAKAKGSTPAAIEALVAFLEVYCNDIEAWEELADLYLQGCMYRLAAHCYEELLMLNPASFAYPLRYADTLVTLGGAKNLKTARSYYSMAIQLSGGGCLPALYGLCGATAKLEALKGTGSGKRAAAAEEVGETDPHDLAKLAAQTIIQHYAQKSPVKLPLVKNMLIMQGLL</sequence>
<proteinExistence type="inferred from homology"/>
<comment type="subcellular location">
    <subcellularLocation>
        <location evidence="4">Endoplasmic reticulum membrane</location>
        <topology evidence="4">Peripheral membrane protein</topology>
        <orientation evidence="4">Cytoplasmic side</orientation>
    </subcellularLocation>
</comment>
<dbReference type="GO" id="GO:0072546">
    <property type="term" value="C:EMC complex"/>
    <property type="evidence" value="ECO:0007669"/>
    <property type="project" value="UniProtKB-UniRule"/>
</dbReference>
<feature type="region of interest" description="Disordered" evidence="5">
    <location>
        <begin position="1"/>
        <end position="22"/>
    </location>
</feature>